<dbReference type="InterPro" id="IPR014756">
    <property type="entry name" value="Ig_E-set"/>
</dbReference>
<sequence length="109" mass="11887">MVKGTTATINIAFVGDNSKSLYAQTLIAMHGGSILVPLNENVANVCDNLFLGKTCPIAQNEMAVYVMKLDIEAYFPEISPSMQISLVNEEREKIACFTLDMNIVANNSL</sequence>
<dbReference type="InterPro" id="IPR003172">
    <property type="entry name" value="ML_dom"/>
</dbReference>
<reference evidence="3" key="1">
    <citation type="submission" date="2025-08" db="UniProtKB">
        <authorList>
            <consortium name="RefSeq"/>
        </authorList>
    </citation>
    <scope>IDENTIFICATION</scope>
    <source>
        <strain evidence="3">Aabys</strain>
        <tissue evidence="3">Whole body</tissue>
    </source>
</reference>
<accession>A0A9J7DJU3</accession>
<dbReference type="GO" id="GO:0032934">
    <property type="term" value="F:sterol binding"/>
    <property type="evidence" value="ECO:0007669"/>
    <property type="project" value="InterPro"/>
</dbReference>
<dbReference type="AlphaFoldDB" id="A0A9J7DJU3"/>
<protein>
    <submittedName>
        <fullName evidence="3">Uncharacterized protein LOC109612968</fullName>
    </submittedName>
</protein>
<dbReference type="GeneID" id="109612968"/>
<dbReference type="VEuPathDB" id="VectorBase:MDOMA2_012045"/>
<dbReference type="GO" id="GO:0005576">
    <property type="term" value="C:extracellular region"/>
    <property type="evidence" value="ECO:0007669"/>
    <property type="project" value="UniProtKB-SubCell"/>
</dbReference>
<proteinExistence type="predicted"/>
<gene>
    <name evidence="3" type="primary">LOC109612968</name>
</gene>
<name>A0A9J7DJU3_MUSDO</name>
<evidence type="ECO:0000259" key="1">
    <source>
        <dbReference type="Pfam" id="PF02221"/>
    </source>
</evidence>
<dbReference type="SUPFAM" id="SSF81296">
    <property type="entry name" value="E set domains"/>
    <property type="match status" value="1"/>
</dbReference>
<evidence type="ECO:0000313" key="2">
    <source>
        <dbReference type="Proteomes" id="UP001652621"/>
    </source>
</evidence>
<dbReference type="OrthoDB" id="6489092at2759"/>
<dbReference type="Gene3D" id="2.60.40.770">
    <property type="match status" value="1"/>
</dbReference>
<feature type="domain" description="MD-2-related lipid-recognition" evidence="1">
    <location>
        <begin position="2"/>
        <end position="103"/>
    </location>
</feature>
<dbReference type="KEGG" id="mde:109612968"/>
<dbReference type="Pfam" id="PF02221">
    <property type="entry name" value="E1_DerP2_DerF2"/>
    <property type="match status" value="1"/>
</dbReference>
<organism evidence="2 3">
    <name type="scientific">Musca domestica</name>
    <name type="common">House fly</name>
    <dbReference type="NCBI Taxonomy" id="7370"/>
    <lineage>
        <taxon>Eukaryota</taxon>
        <taxon>Metazoa</taxon>
        <taxon>Ecdysozoa</taxon>
        <taxon>Arthropoda</taxon>
        <taxon>Hexapoda</taxon>
        <taxon>Insecta</taxon>
        <taxon>Pterygota</taxon>
        <taxon>Neoptera</taxon>
        <taxon>Endopterygota</taxon>
        <taxon>Diptera</taxon>
        <taxon>Brachycera</taxon>
        <taxon>Muscomorpha</taxon>
        <taxon>Muscoidea</taxon>
        <taxon>Muscidae</taxon>
        <taxon>Musca</taxon>
    </lineage>
</organism>
<keyword evidence="2" id="KW-1185">Reference proteome</keyword>
<dbReference type="GO" id="GO:0015918">
    <property type="term" value="P:sterol transport"/>
    <property type="evidence" value="ECO:0007669"/>
    <property type="project" value="InterPro"/>
</dbReference>
<evidence type="ECO:0000313" key="3">
    <source>
        <dbReference type="RefSeq" id="XP_019893069.2"/>
    </source>
</evidence>
<dbReference type="RefSeq" id="XP_019893069.2">
    <property type="nucleotide sequence ID" value="XM_020037510.2"/>
</dbReference>
<dbReference type="Proteomes" id="UP001652621">
    <property type="component" value="Unplaced"/>
</dbReference>